<dbReference type="OrthoDB" id="200187at2759"/>
<evidence type="ECO:0000256" key="3">
    <source>
        <dbReference type="ARBA" id="ARBA00021257"/>
    </source>
</evidence>
<evidence type="ECO:0000256" key="12">
    <source>
        <dbReference type="SAM" id="Phobius"/>
    </source>
</evidence>
<keyword evidence="4" id="KW-0813">Transport</keyword>
<evidence type="ECO:0000256" key="7">
    <source>
        <dbReference type="ARBA" id="ARBA00022927"/>
    </source>
</evidence>
<dbReference type="AlphaFoldDB" id="A0A2P6N450"/>
<gene>
    <name evidence="13" type="ORF">PROFUN_13350</name>
</gene>
<dbReference type="PANTHER" id="PTHR12443:SF9">
    <property type="entry name" value="TRANSLOCATION PROTEIN SEC62"/>
    <property type="match status" value="1"/>
</dbReference>
<name>A0A2P6N450_9EUKA</name>
<proteinExistence type="inferred from homology"/>
<reference evidence="13 14" key="1">
    <citation type="journal article" date="2018" name="Genome Biol. Evol.">
        <title>Multiple Roots of Fruiting Body Formation in Amoebozoa.</title>
        <authorList>
            <person name="Hillmann F."/>
            <person name="Forbes G."/>
            <person name="Novohradska S."/>
            <person name="Ferling I."/>
            <person name="Riege K."/>
            <person name="Groth M."/>
            <person name="Westermann M."/>
            <person name="Marz M."/>
            <person name="Spaller T."/>
            <person name="Winckler T."/>
            <person name="Schaap P."/>
            <person name="Glockner G."/>
        </authorList>
    </citation>
    <scope>NUCLEOTIDE SEQUENCE [LARGE SCALE GENOMIC DNA]</scope>
    <source>
        <strain evidence="13 14">Jena</strain>
    </source>
</reference>
<dbReference type="Pfam" id="PF03839">
    <property type="entry name" value="Sec62"/>
    <property type="match status" value="1"/>
</dbReference>
<evidence type="ECO:0000256" key="9">
    <source>
        <dbReference type="ARBA" id="ARBA00023010"/>
    </source>
</evidence>
<evidence type="ECO:0000313" key="13">
    <source>
        <dbReference type="EMBL" id="PRP78711.1"/>
    </source>
</evidence>
<keyword evidence="9" id="KW-0811">Translocation</keyword>
<keyword evidence="10 12" id="KW-0472">Membrane</keyword>
<comment type="subcellular location">
    <subcellularLocation>
        <location evidence="1">Endoplasmic reticulum membrane</location>
        <topology evidence="1">Multi-pass membrane protein</topology>
    </subcellularLocation>
</comment>
<dbReference type="Proteomes" id="UP000241769">
    <property type="component" value="Unassembled WGS sequence"/>
</dbReference>
<dbReference type="InterPro" id="IPR004728">
    <property type="entry name" value="Sec62"/>
</dbReference>
<comment type="caution">
    <text evidence="13">The sequence shown here is derived from an EMBL/GenBank/DDBJ whole genome shotgun (WGS) entry which is preliminary data.</text>
</comment>
<dbReference type="GO" id="GO:0005789">
    <property type="term" value="C:endoplasmic reticulum membrane"/>
    <property type="evidence" value="ECO:0007669"/>
    <property type="project" value="UniProtKB-SubCell"/>
</dbReference>
<protein>
    <recommendedName>
        <fullName evidence="3">Translocation protein SEC62</fullName>
    </recommendedName>
</protein>
<dbReference type="PANTHER" id="PTHR12443">
    <property type="entry name" value="TRANSLOCATION PROTEIN SEC62"/>
    <property type="match status" value="1"/>
</dbReference>
<evidence type="ECO:0000256" key="1">
    <source>
        <dbReference type="ARBA" id="ARBA00004477"/>
    </source>
</evidence>
<keyword evidence="7" id="KW-0653">Protein transport</keyword>
<feature type="transmembrane region" description="Helical" evidence="12">
    <location>
        <begin position="129"/>
        <end position="151"/>
    </location>
</feature>
<evidence type="ECO:0000256" key="5">
    <source>
        <dbReference type="ARBA" id="ARBA00022692"/>
    </source>
</evidence>
<accession>A0A2P6N450</accession>
<evidence type="ECO:0000256" key="4">
    <source>
        <dbReference type="ARBA" id="ARBA00022448"/>
    </source>
</evidence>
<dbReference type="GO" id="GO:0031204">
    <property type="term" value="P:post-translational protein targeting to membrane, translocation"/>
    <property type="evidence" value="ECO:0007669"/>
    <property type="project" value="TreeGrafter"/>
</dbReference>
<evidence type="ECO:0000256" key="10">
    <source>
        <dbReference type="ARBA" id="ARBA00023136"/>
    </source>
</evidence>
<feature type="region of interest" description="Disordered" evidence="11">
    <location>
        <begin position="221"/>
        <end position="266"/>
    </location>
</feature>
<dbReference type="InParanoid" id="A0A2P6N450"/>
<organism evidence="13 14">
    <name type="scientific">Planoprotostelium fungivorum</name>
    <dbReference type="NCBI Taxonomy" id="1890364"/>
    <lineage>
        <taxon>Eukaryota</taxon>
        <taxon>Amoebozoa</taxon>
        <taxon>Evosea</taxon>
        <taxon>Variosea</taxon>
        <taxon>Cavosteliida</taxon>
        <taxon>Cavosteliaceae</taxon>
        <taxon>Planoprotostelium</taxon>
    </lineage>
</organism>
<feature type="transmembrane region" description="Helical" evidence="12">
    <location>
        <begin position="157"/>
        <end position="183"/>
    </location>
</feature>
<evidence type="ECO:0000313" key="14">
    <source>
        <dbReference type="Proteomes" id="UP000241769"/>
    </source>
</evidence>
<dbReference type="EMBL" id="MDYQ01000209">
    <property type="protein sequence ID" value="PRP78711.1"/>
    <property type="molecule type" value="Genomic_DNA"/>
</dbReference>
<evidence type="ECO:0000256" key="8">
    <source>
        <dbReference type="ARBA" id="ARBA00022989"/>
    </source>
</evidence>
<sequence>MKKSRLDAIAQRQASAPPDMVAVTEWLKSKSKMRVHIGLWAGKKVEYFKGRAAIKALQSPEYAKVKGVPAVTDEASAIQVLNDVLSHDFYKQVYRTTTKTPKALAVSDDFGSAMNKDGYYMWFYEGSQMWTYVGGFALVLAILAGVMYPVWPQQLKGYAWYVSIAGLILIGAYFALGGVRLVIWAVTRIMYPYGLWIFPQMFADVGIVETFQPLYEWDSADSGKKKKKKKKEEKEEEKEKESKKERRARKQAAAETVETVEETKSE</sequence>
<comment type="similarity">
    <text evidence="2">Belongs to the SEC62 family.</text>
</comment>
<keyword evidence="8 12" id="KW-1133">Transmembrane helix</keyword>
<evidence type="ECO:0000256" key="6">
    <source>
        <dbReference type="ARBA" id="ARBA00022824"/>
    </source>
</evidence>
<keyword evidence="6" id="KW-0256">Endoplasmic reticulum</keyword>
<evidence type="ECO:0000256" key="11">
    <source>
        <dbReference type="SAM" id="MobiDB-lite"/>
    </source>
</evidence>
<evidence type="ECO:0000256" key="2">
    <source>
        <dbReference type="ARBA" id="ARBA00010604"/>
    </source>
</evidence>
<keyword evidence="14" id="KW-1185">Reference proteome</keyword>
<keyword evidence="5 12" id="KW-0812">Transmembrane</keyword>
<dbReference type="STRING" id="1890364.A0A2P6N450"/>